<dbReference type="Gene3D" id="3.90.190.10">
    <property type="entry name" value="Protein tyrosine phosphatase superfamily"/>
    <property type="match status" value="3"/>
</dbReference>
<dbReference type="Pfam" id="PF00102">
    <property type="entry name" value="Y_phosphatase"/>
    <property type="match status" value="2"/>
</dbReference>
<evidence type="ECO:0000259" key="13">
    <source>
        <dbReference type="PROSITE" id="PS50056"/>
    </source>
</evidence>
<feature type="region of interest" description="Disordered" evidence="9">
    <location>
        <begin position="554"/>
        <end position="603"/>
    </location>
</feature>
<dbReference type="GO" id="GO:0016020">
    <property type="term" value="C:membrane"/>
    <property type="evidence" value="ECO:0007669"/>
    <property type="project" value="UniProtKB-SubCell"/>
</dbReference>
<reference evidence="16" key="1">
    <citation type="thesis" date="2020" institute="ProQuest LLC" country="789 East Eisenhower Parkway, Ann Arbor, MI, USA">
        <title>Comparative Genomics and Chromosome Evolution.</title>
        <authorList>
            <person name="Mudd A.B."/>
        </authorList>
    </citation>
    <scope>NUCLEOTIDE SEQUENCE</scope>
    <source>
        <strain evidence="16">1538</strain>
        <tissue evidence="16">Blood</tissue>
    </source>
</reference>
<gene>
    <name evidence="16" type="ORF">GDO54_007119</name>
</gene>
<feature type="region of interest" description="Disordered" evidence="9">
    <location>
        <begin position="1410"/>
        <end position="1438"/>
    </location>
</feature>
<keyword evidence="6" id="KW-0904">Protein phosphatase</keyword>
<dbReference type="SMART" id="SM00060">
    <property type="entry name" value="FN3"/>
    <property type="match status" value="1"/>
</dbReference>
<name>A0AAV3AQ91_PYXAD</name>
<feature type="region of interest" description="Disordered" evidence="9">
    <location>
        <begin position="489"/>
        <end position="535"/>
    </location>
</feature>
<evidence type="ECO:0000256" key="10">
    <source>
        <dbReference type="SAM" id="Phobius"/>
    </source>
</evidence>
<dbReference type="CDD" id="cd00063">
    <property type="entry name" value="FN3"/>
    <property type="match status" value="1"/>
</dbReference>
<feature type="compositionally biased region" description="Polar residues" evidence="9">
    <location>
        <begin position="1458"/>
        <end position="1476"/>
    </location>
</feature>
<dbReference type="SMART" id="SM00404">
    <property type="entry name" value="PTPc_motif"/>
    <property type="match status" value="2"/>
</dbReference>
<keyword evidence="5" id="KW-0378">Hydrolase</keyword>
<comment type="catalytic activity">
    <reaction evidence="8">
        <text>O-phospho-L-tyrosyl-[protein] + H2O = L-tyrosyl-[protein] + phosphate</text>
        <dbReference type="Rhea" id="RHEA:10684"/>
        <dbReference type="Rhea" id="RHEA-COMP:10136"/>
        <dbReference type="Rhea" id="RHEA-COMP:20101"/>
        <dbReference type="ChEBI" id="CHEBI:15377"/>
        <dbReference type="ChEBI" id="CHEBI:43474"/>
        <dbReference type="ChEBI" id="CHEBI:46858"/>
        <dbReference type="ChEBI" id="CHEBI:61978"/>
        <dbReference type="EC" id="3.1.3.48"/>
    </reaction>
</comment>
<evidence type="ECO:0000259" key="15">
    <source>
        <dbReference type="PROSITE" id="PS51144"/>
    </source>
</evidence>
<keyword evidence="17" id="KW-1185">Reference proteome</keyword>
<evidence type="ECO:0000313" key="17">
    <source>
        <dbReference type="Proteomes" id="UP001181693"/>
    </source>
</evidence>
<feature type="region of interest" description="Disordered" evidence="9">
    <location>
        <begin position="1337"/>
        <end position="1384"/>
    </location>
</feature>
<dbReference type="InterPro" id="IPR036398">
    <property type="entry name" value="CA_dom_sf"/>
</dbReference>
<evidence type="ECO:0000313" key="16">
    <source>
        <dbReference type="EMBL" id="DBA31241.1"/>
    </source>
</evidence>
<evidence type="ECO:0000256" key="8">
    <source>
        <dbReference type="ARBA" id="ARBA00051722"/>
    </source>
</evidence>
<comment type="subcellular location">
    <subcellularLocation>
        <location evidence="1">Membrane</location>
        <topology evidence="1">Single-pass membrane protein</topology>
    </subcellularLocation>
</comment>
<feature type="domain" description="Fibronectin type-III" evidence="14">
    <location>
        <begin position="288"/>
        <end position="385"/>
    </location>
</feature>
<dbReference type="PANTHER" id="PTHR19134:SF461">
    <property type="entry name" value="RECEPTOR-TYPE TYROSINE-PROTEIN PHOSPHATASE ZETA"/>
    <property type="match status" value="1"/>
</dbReference>
<dbReference type="InterPro" id="IPR003961">
    <property type="entry name" value="FN3_dom"/>
</dbReference>
<protein>
    <recommendedName>
        <fullName evidence="3">protein-tyrosine-phosphatase</fullName>
        <ecNumber evidence="3">3.1.3.48</ecNumber>
    </recommendedName>
</protein>
<dbReference type="Pfam" id="PF00194">
    <property type="entry name" value="Carb_anhydrase"/>
    <property type="match status" value="1"/>
</dbReference>
<dbReference type="PROSITE" id="PS50055">
    <property type="entry name" value="TYR_PHOSPHATASE_PTP"/>
    <property type="match status" value="2"/>
</dbReference>
<feature type="compositionally biased region" description="Low complexity" evidence="9">
    <location>
        <begin position="496"/>
        <end position="509"/>
    </location>
</feature>
<dbReference type="Pfam" id="PF00041">
    <property type="entry name" value="fn3"/>
    <property type="match status" value="1"/>
</dbReference>
<feature type="domain" description="Tyrosine-protein phosphatase" evidence="12">
    <location>
        <begin position="1752"/>
        <end position="1997"/>
    </location>
</feature>
<evidence type="ECO:0000256" key="2">
    <source>
        <dbReference type="ARBA" id="ARBA00006246"/>
    </source>
</evidence>
<dbReference type="GO" id="GO:0004725">
    <property type="term" value="F:protein tyrosine phosphatase activity"/>
    <property type="evidence" value="ECO:0007669"/>
    <property type="project" value="UniProtKB-EC"/>
</dbReference>
<evidence type="ECO:0000256" key="9">
    <source>
        <dbReference type="SAM" id="MobiDB-lite"/>
    </source>
</evidence>
<dbReference type="InterPro" id="IPR013783">
    <property type="entry name" value="Ig-like_fold"/>
</dbReference>
<dbReference type="SMART" id="SM00194">
    <property type="entry name" value="PTPc"/>
    <property type="match status" value="2"/>
</dbReference>
<dbReference type="SUPFAM" id="SSF49265">
    <property type="entry name" value="Fibronectin type III"/>
    <property type="match status" value="1"/>
</dbReference>
<feature type="domain" description="Tyrosine specific protein phosphatases" evidence="13">
    <location>
        <begin position="1914"/>
        <end position="1988"/>
    </location>
</feature>
<dbReference type="InterPro" id="IPR029021">
    <property type="entry name" value="Prot-tyrosine_phosphatase-like"/>
</dbReference>
<evidence type="ECO:0000256" key="4">
    <source>
        <dbReference type="ARBA" id="ARBA00022729"/>
    </source>
</evidence>
<feature type="region of interest" description="Disordered" evidence="9">
    <location>
        <begin position="1454"/>
        <end position="1491"/>
    </location>
</feature>
<feature type="transmembrane region" description="Helical" evidence="10">
    <location>
        <begin position="1506"/>
        <end position="1530"/>
    </location>
</feature>
<dbReference type="PROSITE" id="PS50853">
    <property type="entry name" value="FN3"/>
    <property type="match status" value="1"/>
</dbReference>
<evidence type="ECO:0000256" key="3">
    <source>
        <dbReference type="ARBA" id="ARBA00013064"/>
    </source>
</evidence>
<dbReference type="InterPro" id="IPR016130">
    <property type="entry name" value="Tyr_Pase_AS"/>
</dbReference>
<feature type="domain" description="Tyrosine specific protein phosphatases" evidence="13">
    <location>
        <begin position="1644"/>
        <end position="1712"/>
    </location>
</feature>
<feature type="chain" id="PRO_5044022251" description="protein-tyrosine-phosphatase" evidence="11">
    <location>
        <begin position="27"/>
        <end position="2030"/>
    </location>
</feature>
<feature type="compositionally biased region" description="Polar residues" evidence="9">
    <location>
        <begin position="1350"/>
        <end position="1359"/>
    </location>
</feature>
<dbReference type="PROSITE" id="PS50056">
    <property type="entry name" value="TYR_PHOSPHATASE_2"/>
    <property type="match status" value="2"/>
</dbReference>
<evidence type="ECO:0000256" key="7">
    <source>
        <dbReference type="ARBA" id="ARBA00023136"/>
    </source>
</evidence>
<dbReference type="InterPro" id="IPR000387">
    <property type="entry name" value="Tyr_Pase_dom"/>
</dbReference>
<evidence type="ECO:0000256" key="1">
    <source>
        <dbReference type="ARBA" id="ARBA00004167"/>
    </source>
</evidence>
<dbReference type="PROSITE" id="PS00383">
    <property type="entry name" value="TYR_PHOSPHATASE_1"/>
    <property type="match status" value="1"/>
</dbReference>
<comment type="caution">
    <text evidence="16">The sequence shown here is derived from an EMBL/GenBank/DDBJ whole genome shotgun (WGS) entry which is preliminary data.</text>
</comment>
<dbReference type="PANTHER" id="PTHR19134">
    <property type="entry name" value="RECEPTOR-TYPE TYROSINE-PROTEIN PHOSPHATASE"/>
    <property type="match status" value="1"/>
</dbReference>
<dbReference type="Gene3D" id="2.60.40.10">
    <property type="entry name" value="Immunoglobulins"/>
    <property type="match status" value="1"/>
</dbReference>
<sequence>MEMFNLRCFLACLQLLFFCHVGMIYGYRQQRKLIAEIDWSYTESFNQTNWMKKYPACNGARQSPINIDENLTQLNMNLKKLTFQGWEQMSNPTLIRNTGKTVEINLTGDYYLSGGALDTAYKASRIHFHWGKCNATSDGSEHSLEGQRFPLEMQIFCFNNNQFDNLDDAIKGNGKLKALSVLFTVGEENKNYEAIIDGVDRVHRFGKKAELEPFVLFDLLPSYTDKYYTYNGSLTMPPCSETVEWIVFKDTVTISAAQWIRIILIMIYIYVLNADIFLSWVGRNCSSEPEDLQAEVQNSTSLLITWKRPRVVYDAVIERYVVYYQQLQGEDQTKHEYLTDGYQDLGAILYNLLPNTSYVLQVVAMCTNSLYGKRSDQVVVDMMDGPETLQLHGQRDSLKTLLYPTLQPTSKTYVATSIDKEVVKIGEQEEDKEDKINTEVKSRVDLWMLNDTVTTGSPSANEAQTSAINDLLLTTTNWKKWILMPTQRPQQVTENTSATASPTFSATFTPDERSQADPVPSEAPEEYTSENISSSDDTVITSIVRDEKFEAFNVTSQPAIPTDERRQEMSPTTSSENESLSSSYPPLSSSPSKDDLEPSTVLPDIEKPYFSTSTLSPVETFQPISPSFGQHGSASPSEVFAQTTQPISNGEIRLQPSYTSEVISLVTPLLSDTQFLKATPAASDIGPTLHVTPVFPSVDVSSEPSLSSNDGIPLHTFSSAFSASKVFRHHAVSEMFSQVTQTVATDTLSLHVSLGLPETSVLFHPSQTHHSDVKPHQTAHAASEILTFGHEGDTFNNVPLISQLETPSTDLRMHALSVVSEPAYSLSNNMASTETFAVTSDSSVFLHDSVGVFHQGTLTKLSTELYLKPSTVITPEDVLLQPTHSTIHDGESTETFSGSGFFFDGIDGLKINNESSSASVVDVKYTTLELNQSKLITTSKKKVDDAGFQTTSTYGDIAPGTNLEVMADLSSSSVIRETQSSTEIRPVPLSTARNFDTDINALSENLLPVQPVNSVTTTPGDILLKAMLAAASKTVSASTDMLLLPTQEIFYDTSENAFNESLTHMTLPNTSIASAVPSVGELNETSSYHYIDSNTSSLLLPSSVGATAEPSLHSTYVQSVYNYLSPSSVESAYAQQTMSVLHENVEPHFFTNVNSDEIVSLSHDNDKTVQSVDTVPFLFSTKSHAVSTPVLPVNTLTQQDATLYYHTPPYAYPTHGISVVSSQYSKGSVLSTSALSTEAKESVPHDIILPNVYVSVTADSPNSESPSTLSVLTATSQTATDVLSTVSSDTKTGPSVVDDGYLVVATTDSTSHTETQESVVADVSSYVPLVLEKNNLSLNEPNETAEEGSALSTAASDFQISPDLEERSFSTTPSTEPKKQSDMTLLETRIQTEYMAVENTSESNSWAVLTGDEESGSGQSTSDSLSDNETSTDFNFSDLNDRDKDFEVAVEPGKANLTPGSEMSTLPSVTSDRSTIANVSEAEASNSSHESRVGLAEGLESREKTIIPLVVVSSLTFICLVVLVGILIYWRKCFQTAHFYLEDSTSPRVISSPPAPVFSVSDNVGAVPIKQFHRHVRDMHSRNGFSEEFERKCDQYWPSDGSEEYGTFLVTQKSIQVLAYYTVRIFTLRNTKIKKGSQKGRGSERIASAAKQSSSGPVVVHCSAGVGRTGTYIVLDSMLQQIHQEGTVNIFGFLKHIRSQRNYLVQTEEQYIFIHDALVEAILSRETEVPENHIHSYVNSLLTTGPSGKTRLEMQFKLLNEPNILQCDYSTALRAQNRDKNRTSSIIPVERSRVGLSSLGYQESNEFIITQHPLLHTIKDFWRMIWDHNSQTIVMFPDKPNMAEAEFVYWPNKDEPIACENFTVSMVGEDHICLSNEERMIIQDFILEATQDDYVLEVKHFQCPKWPNPDSQISKTFELINLIKEESANKEGPVVVHDEYGGVTAGTFCALFTLMNQLEKENSIDVYQVAKMINLMRPGLFTDIEQYQFLYKAILSLVGSRQESNPAACLESNGSALPDGNTLESLESLV</sequence>
<dbReference type="SUPFAM" id="SSF52799">
    <property type="entry name" value="(Phosphotyrosine protein) phosphatases II"/>
    <property type="match status" value="2"/>
</dbReference>
<dbReference type="InterPro" id="IPR050348">
    <property type="entry name" value="Protein-Tyr_Phosphatase"/>
</dbReference>
<evidence type="ECO:0000256" key="6">
    <source>
        <dbReference type="ARBA" id="ARBA00022912"/>
    </source>
</evidence>
<dbReference type="Proteomes" id="UP001181693">
    <property type="component" value="Unassembled WGS sequence"/>
</dbReference>
<feature type="signal peptide" evidence="11">
    <location>
        <begin position="1"/>
        <end position="26"/>
    </location>
</feature>
<keyword evidence="10" id="KW-1133">Transmembrane helix</keyword>
<feature type="compositionally biased region" description="Polar residues" evidence="9">
    <location>
        <begin position="1428"/>
        <end position="1438"/>
    </location>
</feature>
<dbReference type="InterPro" id="IPR036116">
    <property type="entry name" value="FN3_sf"/>
</dbReference>
<evidence type="ECO:0000256" key="5">
    <source>
        <dbReference type="ARBA" id="ARBA00022801"/>
    </source>
</evidence>
<keyword evidence="10" id="KW-0812">Transmembrane</keyword>
<comment type="similarity">
    <text evidence="2">Belongs to the protein-tyrosine phosphatase family. Receptor class 5 subfamily.</text>
</comment>
<dbReference type="InterPro" id="IPR003595">
    <property type="entry name" value="Tyr_Pase_cat"/>
</dbReference>
<dbReference type="PRINTS" id="PR00700">
    <property type="entry name" value="PRTYPHPHTASE"/>
</dbReference>
<dbReference type="FunFam" id="3.90.190.10:FF:000013">
    <property type="entry name" value="receptor-type tyrosine-protein phosphatase zeta isoform X1"/>
    <property type="match status" value="1"/>
</dbReference>
<dbReference type="EMBL" id="DYDO01000002">
    <property type="protein sequence ID" value="DBA31241.1"/>
    <property type="molecule type" value="Genomic_DNA"/>
</dbReference>
<dbReference type="InterPro" id="IPR000242">
    <property type="entry name" value="PTP_cat"/>
</dbReference>
<feature type="domain" description="Alpha-carbonic anhydrase" evidence="15">
    <location>
        <begin position="37"/>
        <end position="299"/>
    </location>
</feature>
<dbReference type="PROSITE" id="PS51144">
    <property type="entry name" value="ALPHA_CA_2"/>
    <property type="match status" value="1"/>
</dbReference>
<feature type="compositionally biased region" description="Low complexity" evidence="9">
    <location>
        <begin position="1477"/>
        <end position="1488"/>
    </location>
</feature>
<keyword evidence="7 10" id="KW-0472">Membrane</keyword>
<dbReference type="InterPro" id="IPR001148">
    <property type="entry name" value="CA_dom"/>
</dbReference>
<feature type="domain" description="Tyrosine-protein phosphatase" evidence="12">
    <location>
        <begin position="1500"/>
        <end position="1721"/>
    </location>
</feature>
<dbReference type="EC" id="3.1.3.48" evidence="3"/>
<keyword evidence="4 11" id="KW-0732">Signal</keyword>
<evidence type="ECO:0000259" key="12">
    <source>
        <dbReference type="PROSITE" id="PS50055"/>
    </source>
</evidence>
<dbReference type="FunFam" id="2.60.40.10:FF:000313">
    <property type="entry name" value="Receptor-type tyrosine-protein phosphatase zeta"/>
    <property type="match status" value="1"/>
</dbReference>
<feature type="compositionally biased region" description="Low complexity" evidence="9">
    <location>
        <begin position="570"/>
        <end position="591"/>
    </location>
</feature>
<accession>A0AAV3AQ91</accession>
<evidence type="ECO:0000256" key="11">
    <source>
        <dbReference type="SAM" id="SignalP"/>
    </source>
</evidence>
<feature type="compositionally biased region" description="Low complexity" evidence="9">
    <location>
        <begin position="1416"/>
        <end position="1427"/>
    </location>
</feature>
<dbReference type="SUPFAM" id="SSF51069">
    <property type="entry name" value="Carbonic anhydrase"/>
    <property type="match status" value="1"/>
</dbReference>
<dbReference type="SMART" id="SM01057">
    <property type="entry name" value="Carb_anhydrase"/>
    <property type="match status" value="1"/>
</dbReference>
<organism evidence="16 17">
    <name type="scientific">Pyxicephalus adspersus</name>
    <name type="common">African bullfrog</name>
    <dbReference type="NCBI Taxonomy" id="30357"/>
    <lineage>
        <taxon>Eukaryota</taxon>
        <taxon>Metazoa</taxon>
        <taxon>Chordata</taxon>
        <taxon>Craniata</taxon>
        <taxon>Vertebrata</taxon>
        <taxon>Euteleostomi</taxon>
        <taxon>Amphibia</taxon>
        <taxon>Batrachia</taxon>
        <taxon>Anura</taxon>
        <taxon>Neobatrachia</taxon>
        <taxon>Ranoidea</taxon>
        <taxon>Pyxicephalidae</taxon>
        <taxon>Pyxicephalinae</taxon>
        <taxon>Pyxicephalus</taxon>
    </lineage>
</organism>
<evidence type="ECO:0000259" key="14">
    <source>
        <dbReference type="PROSITE" id="PS50853"/>
    </source>
</evidence>
<dbReference type="Gene3D" id="3.10.200.10">
    <property type="entry name" value="Alpha carbonic anhydrase"/>
    <property type="match status" value="1"/>
</dbReference>
<proteinExistence type="inferred from homology"/>